<dbReference type="OMA" id="THPGMAY"/>
<dbReference type="Ensembl" id="ENSTRUT00000035660.3">
    <property type="protein sequence ID" value="ENSTRUP00000035532.3"/>
    <property type="gene ID" value="ENSTRUG00000013896.3"/>
</dbReference>
<dbReference type="eggNOG" id="ENOG502S5SQ">
    <property type="taxonomic scope" value="Eukaryota"/>
</dbReference>
<gene>
    <name evidence="2" type="primary">ponzr1</name>
</gene>
<proteinExistence type="inferred from homology"/>
<dbReference type="InParanoid" id="H2UF13"/>
<evidence type="ECO:0000256" key="1">
    <source>
        <dbReference type="ARBA" id="ARBA00009024"/>
    </source>
</evidence>
<dbReference type="Proteomes" id="UP000005226">
    <property type="component" value="Chromosome 8"/>
</dbReference>
<comment type="similarity">
    <text evidence="1">Belongs to the cornifelin family.</text>
</comment>
<name>H2UF13_TAKRU</name>
<dbReference type="GO" id="GO:0072078">
    <property type="term" value="P:nephron tubule morphogenesis"/>
    <property type="evidence" value="ECO:0007669"/>
    <property type="project" value="Ensembl"/>
</dbReference>
<reference evidence="2 3" key="1">
    <citation type="journal article" date="2011" name="Genome Biol. Evol.">
        <title>Integration of the genetic map and genome assembly of fugu facilitates insights into distinct features of genome evolution in teleosts and mammals.</title>
        <authorList>
            <person name="Kai W."/>
            <person name="Kikuchi K."/>
            <person name="Tohari S."/>
            <person name="Chew A.K."/>
            <person name="Tay A."/>
            <person name="Fujiwara A."/>
            <person name="Hosoya S."/>
            <person name="Suetake H."/>
            <person name="Naruse K."/>
            <person name="Brenner S."/>
            <person name="Suzuki Y."/>
            <person name="Venkatesh B."/>
        </authorList>
    </citation>
    <scope>NUCLEOTIDE SEQUENCE [LARGE SCALE GENOMIC DNA]</scope>
</reference>
<organism evidence="2 3">
    <name type="scientific">Takifugu rubripes</name>
    <name type="common">Japanese pufferfish</name>
    <name type="synonym">Fugu rubripes</name>
    <dbReference type="NCBI Taxonomy" id="31033"/>
    <lineage>
        <taxon>Eukaryota</taxon>
        <taxon>Metazoa</taxon>
        <taxon>Chordata</taxon>
        <taxon>Craniata</taxon>
        <taxon>Vertebrata</taxon>
        <taxon>Euteleostomi</taxon>
        <taxon>Actinopterygii</taxon>
        <taxon>Neopterygii</taxon>
        <taxon>Teleostei</taxon>
        <taxon>Neoteleostei</taxon>
        <taxon>Acanthomorphata</taxon>
        <taxon>Eupercaria</taxon>
        <taxon>Tetraodontiformes</taxon>
        <taxon>Tetradontoidea</taxon>
        <taxon>Tetraodontidae</taxon>
        <taxon>Takifugu</taxon>
    </lineage>
</organism>
<dbReference type="Pfam" id="PF04749">
    <property type="entry name" value="PLAC8"/>
    <property type="match status" value="1"/>
</dbReference>
<dbReference type="GO" id="GO:0048703">
    <property type="term" value="P:embryonic viscerocranium morphogenesis"/>
    <property type="evidence" value="ECO:0007669"/>
    <property type="project" value="Ensembl"/>
</dbReference>
<dbReference type="GO" id="GO:0035775">
    <property type="term" value="P:pronephric glomerulus morphogenesis"/>
    <property type="evidence" value="ECO:0007669"/>
    <property type="project" value="Ensembl"/>
</dbReference>
<reference evidence="2" key="3">
    <citation type="submission" date="2025-09" db="UniProtKB">
        <authorList>
            <consortium name="Ensembl"/>
        </authorList>
    </citation>
    <scope>IDENTIFICATION</scope>
</reference>
<accession>H2UF13</accession>
<evidence type="ECO:0000313" key="3">
    <source>
        <dbReference type="Proteomes" id="UP000005226"/>
    </source>
</evidence>
<evidence type="ECO:0000313" key="2">
    <source>
        <dbReference type="Ensembl" id="ENSTRUP00000035532.3"/>
    </source>
</evidence>
<dbReference type="NCBIfam" id="TIGR01571">
    <property type="entry name" value="A_thal_Cys_rich"/>
    <property type="match status" value="1"/>
</dbReference>
<dbReference type="InterPro" id="IPR006461">
    <property type="entry name" value="PLAC_motif_containing"/>
</dbReference>
<dbReference type="GeneTree" id="ENSGT00940000163927"/>
<dbReference type="PANTHER" id="PTHR15907">
    <property type="entry name" value="DUF614 FAMILY PROTEIN-RELATED"/>
    <property type="match status" value="1"/>
</dbReference>
<keyword evidence="3" id="KW-1185">Reference proteome</keyword>
<dbReference type="FunCoup" id="H2UF13">
    <property type="interactions" value="2"/>
</dbReference>
<dbReference type="HOGENOM" id="CLU_083147_5_0_1"/>
<dbReference type="AlphaFoldDB" id="H2UF13"/>
<protein>
    <submittedName>
        <fullName evidence="2">Plac8 onzin related protein 1</fullName>
    </submittedName>
</protein>
<sequence length="180" mass="19993">MKHQRVEGLVAPECVVPTHPGMAYQQQYPPAMQAQPPYAPGMHGQPSYAPGMPVQHQPTQVVTVTSSQGPGKWSTDLCDCCTDMGTCCCGLFCFPCLQCQTASDYGWCCCMPLLDFCCVVSCILRSNIRERHNIPGSCCDDCCKIYWCYPCVWCQMSRELKIRKNNPTSHSVVTTQMMSA</sequence>
<reference evidence="2" key="2">
    <citation type="submission" date="2025-08" db="UniProtKB">
        <authorList>
            <consortium name="Ensembl"/>
        </authorList>
    </citation>
    <scope>IDENTIFICATION</scope>
</reference>